<evidence type="ECO:0000256" key="5">
    <source>
        <dbReference type="ARBA" id="ARBA00022630"/>
    </source>
</evidence>
<accession>A0A8S3ZRI3</accession>
<dbReference type="SUPFAM" id="SSF47203">
    <property type="entry name" value="Acyl-CoA dehydrogenase C-terminal domain-like"/>
    <property type="match status" value="1"/>
</dbReference>
<evidence type="ECO:0000313" key="20">
    <source>
        <dbReference type="Proteomes" id="UP000678393"/>
    </source>
</evidence>
<evidence type="ECO:0000259" key="16">
    <source>
        <dbReference type="Pfam" id="PF00441"/>
    </source>
</evidence>
<evidence type="ECO:0000313" key="19">
    <source>
        <dbReference type="EMBL" id="CAG5130172.1"/>
    </source>
</evidence>
<evidence type="ECO:0000256" key="2">
    <source>
        <dbReference type="ARBA" id="ARBA00005109"/>
    </source>
</evidence>
<dbReference type="InterPro" id="IPR009100">
    <property type="entry name" value="AcylCoA_DH/oxidase_NM_dom_sf"/>
</dbReference>
<dbReference type="Pfam" id="PF00441">
    <property type="entry name" value="Acyl-CoA_dh_1"/>
    <property type="match status" value="1"/>
</dbReference>
<evidence type="ECO:0000256" key="10">
    <source>
        <dbReference type="ARBA" id="ARBA00052552"/>
    </source>
</evidence>
<dbReference type="GO" id="GO:0003853">
    <property type="term" value="F:short-chain 2-methyl fatty acyl-CoA dehydrogenase activity"/>
    <property type="evidence" value="ECO:0007669"/>
    <property type="project" value="UniProtKB-EC"/>
</dbReference>
<evidence type="ECO:0000256" key="4">
    <source>
        <dbReference type="ARBA" id="ARBA00022456"/>
    </source>
</evidence>
<dbReference type="InterPro" id="IPR034178">
    <property type="entry name" value="IBD"/>
</dbReference>
<comment type="catalytic activity">
    <reaction evidence="8">
        <text>(2S)-2-methylbutanoyl-CoA + oxidized [electron-transfer flavoprotein] + H(+) = (2E)-2-methylbut-2-enoyl-CoA + reduced [electron-transfer flavoprotein]</text>
        <dbReference type="Rhea" id="RHEA:48256"/>
        <dbReference type="Rhea" id="RHEA-COMP:10685"/>
        <dbReference type="Rhea" id="RHEA-COMP:10686"/>
        <dbReference type="ChEBI" id="CHEBI:15378"/>
        <dbReference type="ChEBI" id="CHEBI:57337"/>
        <dbReference type="ChEBI" id="CHEBI:57692"/>
        <dbReference type="ChEBI" id="CHEBI:58307"/>
        <dbReference type="ChEBI" id="CHEBI:88166"/>
    </reaction>
    <physiologicalReaction direction="left-to-right" evidence="8">
        <dbReference type="Rhea" id="RHEA:48257"/>
    </physiologicalReaction>
</comment>
<evidence type="ECO:0000256" key="11">
    <source>
        <dbReference type="ARBA" id="ARBA00055070"/>
    </source>
</evidence>
<comment type="catalytic activity">
    <reaction evidence="10">
        <text>2-methylpropanoyl-CoA + oxidized [electron-transfer flavoprotein] + H(+) = 2-methylpropenoyl-CoA + reduced [electron-transfer flavoprotein]</text>
        <dbReference type="Rhea" id="RHEA:44180"/>
        <dbReference type="Rhea" id="RHEA-COMP:10685"/>
        <dbReference type="Rhea" id="RHEA-COMP:10686"/>
        <dbReference type="ChEBI" id="CHEBI:15378"/>
        <dbReference type="ChEBI" id="CHEBI:57338"/>
        <dbReference type="ChEBI" id="CHEBI:57692"/>
        <dbReference type="ChEBI" id="CHEBI:58307"/>
        <dbReference type="ChEBI" id="CHEBI:62500"/>
        <dbReference type="EC" id="1.3.8.5"/>
    </reaction>
    <physiologicalReaction direction="left-to-right" evidence="10">
        <dbReference type="Rhea" id="RHEA:44181"/>
    </physiologicalReaction>
</comment>
<dbReference type="Gene3D" id="1.20.140.10">
    <property type="entry name" value="Butyryl-CoA Dehydrogenase, subunit A, domain 3"/>
    <property type="match status" value="1"/>
</dbReference>
<dbReference type="EMBL" id="CAJHNH020003879">
    <property type="protein sequence ID" value="CAG5130172.1"/>
    <property type="molecule type" value="Genomic_DNA"/>
</dbReference>
<dbReference type="Proteomes" id="UP000678393">
    <property type="component" value="Unassembled WGS sequence"/>
</dbReference>
<sequence>MALRFRQRRTAAQICHILHRNLAPRQKRCILTGSSIDPAHGLGDDQRQIQQVALDFAQNELAPNMQQWDAEEIFPVESLRKAASLGFGAVYCSDQFGGTGLSRLDASVIFEALATGCCSTTAYISIHNMCAWMIDKFASDDLRSKWIPKLASMEAFASYCLTEPGAGSDAASLITSAKKDGQDYVLNGAKAFISGAGKSDVYVVMCRTGDQGAKGVSCILVEKGSPGLSFGKKEKKVGWNSHPASIVSFDDCRVPQRNLVGVEGQGFSIAMRGLNGGRINVASCSLGAALAAIQHARGHMKVRKQFGKTLDSFQYLQFRLAEMATQLVASRLMVRNAATSLDNKDPNAVALCSMAKLFATEECFKICNDAMQIFGGYGYLKDYPVQQYMRDTRVHCILEGTNEIMRLLVARDILTER</sequence>
<name>A0A8S3ZRI3_9EUPU</name>
<dbReference type="FunFam" id="1.20.140.10:FF:000001">
    <property type="entry name" value="Acyl-CoA dehydrogenase"/>
    <property type="match status" value="1"/>
</dbReference>
<evidence type="ECO:0000256" key="6">
    <source>
        <dbReference type="ARBA" id="ARBA00022827"/>
    </source>
</evidence>
<evidence type="ECO:0000256" key="14">
    <source>
        <dbReference type="PIRSR" id="PIRSR634178-1"/>
    </source>
</evidence>
<evidence type="ECO:0000259" key="18">
    <source>
        <dbReference type="Pfam" id="PF02771"/>
    </source>
</evidence>
<feature type="domain" description="Acyl-CoA dehydrogenase/oxidase N-terminal" evidence="18">
    <location>
        <begin position="44"/>
        <end position="154"/>
    </location>
</feature>
<keyword evidence="6 15" id="KW-0274">FAD</keyword>
<evidence type="ECO:0000256" key="9">
    <source>
        <dbReference type="ARBA" id="ARBA00050268"/>
    </source>
</evidence>
<dbReference type="CDD" id="cd01162">
    <property type="entry name" value="IBD"/>
    <property type="match status" value="1"/>
</dbReference>
<dbReference type="FunFam" id="2.40.110.10:FF:000001">
    <property type="entry name" value="Acyl-CoA dehydrogenase, mitochondrial"/>
    <property type="match status" value="1"/>
</dbReference>
<comment type="function">
    <text evidence="11">Isobutyryl-CoA dehydrogenase which catalyzes the conversion of 2-methylpropanoyl-CoA to (2E)-2-methylpropenoyl-CoA in the valine catabolic pathway. To a lesser extent, also able to catalyze the oxidation of (2S)-2-methylbutanoyl-CoA.</text>
</comment>
<dbReference type="PANTHER" id="PTHR43831">
    <property type="entry name" value="ISOBUTYRYL-COA DEHYDROGENASE"/>
    <property type="match status" value="1"/>
</dbReference>
<gene>
    <name evidence="19" type="ORF">CUNI_LOCUS15730</name>
</gene>
<evidence type="ECO:0000259" key="17">
    <source>
        <dbReference type="Pfam" id="PF02770"/>
    </source>
</evidence>
<evidence type="ECO:0000256" key="1">
    <source>
        <dbReference type="ARBA" id="ARBA00001974"/>
    </source>
</evidence>
<feature type="active site" description="Proton acceptor" evidence="14">
    <location>
        <position position="399"/>
    </location>
</feature>
<dbReference type="InterPro" id="IPR006091">
    <property type="entry name" value="Acyl-CoA_Oxase/DH_mid-dom"/>
</dbReference>
<comment type="similarity">
    <text evidence="3 15">Belongs to the acyl-CoA dehydrogenase family.</text>
</comment>
<dbReference type="Gene3D" id="1.10.540.10">
    <property type="entry name" value="Acyl-CoA dehydrogenase/oxidase, N-terminal domain"/>
    <property type="match status" value="1"/>
</dbReference>
<organism evidence="19 20">
    <name type="scientific">Candidula unifasciata</name>
    <dbReference type="NCBI Taxonomy" id="100452"/>
    <lineage>
        <taxon>Eukaryota</taxon>
        <taxon>Metazoa</taxon>
        <taxon>Spiralia</taxon>
        <taxon>Lophotrochozoa</taxon>
        <taxon>Mollusca</taxon>
        <taxon>Gastropoda</taxon>
        <taxon>Heterobranchia</taxon>
        <taxon>Euthyneura</taxon>
        <taxon>Panpulmonata</taxon>
        <taxon>Eupulmonata</taxon>
        <taxon>Stylommatophora</taxon>
        <taxon>Helicina</taxon>
        <taxon>Helicoidea</taxon>
        <taxon>Geomitridae</taxon>
        <taxon>Candidula</taxon>
    </lineage>
</organism>
<proteinExistence type="inferred from homology"/>
<comment type="caution">
    <text evidence="19">The sequence shown here is derived from an EMBL/GenBank/DDBJ whole genome shotgun (WGS) entry which is preliminary data.</text>
</comment>
<dbReference type="Pfam" id="PF02770">
    <property type="entry name" value="Acyl-CoA_dh_M"/>
    <property type="match status" value="1"/>
</dbReference>
<dbReference type="InterPro" id="IPR013786">
    <property type="entry name" value="AcylCoA_DH/ox_N"/>
</dbReference>
<dbReference type="PIRSF" id="PIRSF016578">
    <property type="entry name" value="HsaA"/>
    <property type="match status" value="1"/>
</dbReference>
<reference evidence="19" key="1">
    <citation type="submission" date="2021-04" db="EMBL/GenBank/DDBJ databases">
        <authorList>
            <consortium name="Molecular Ecology Group"/>
        </authorList>
    </citation>
    <scope>NUCLEOTIDE SEQUENCE</scope>
</reference>
<protein>
    <recommendedName>
        <fullName evidence="12">Isobutyryl-CoA dehydrogenase, mitochondrial</fullName>
    </recommendedName>
    <alternativeName>
        <fullName evidence="13">Acyl-CoA dehydrogenase family member 8</fullName>
    </alternativeName>
</protein>
<dbReference type="InterPro" id="IPR036250">
    <property type="entry name" value="AcylCo_DH-like_C"/>
</dbReference>
<evidence type="ECO:0000256" key="7">
    <source>
        <dbReference type="ARBA" id="ARBA00023002"/>
    </source>
</evidence>
<dbReference type="InterPro" id="IPR009075">
    <property type="entry name" value="AcylCo_DH/oxidase_C"/>
</dbReference>
<comment type="catalytic activity">
    <reaction evidence="9">
        <text>propanoyl-CoA + oxidized [electron-transfer flavoprotein] + H(+) = acryloyl-CoA + reduced [electron-transfer flavoprotein]</text>
        <dbReference type="Rhea" id="RHEA:31287"/>
        <dbReference type="Rhea" id="RHEA-COMP:10685"/>
        <dbReference type="Rhea" id="RHEA-COMP:10686"/>
        <dbReference type="ChEBI" id="CHEBI:15378"/>
        <dbReference type="ChEBI" id="CHEBI:57367"/>
        <dbReference type="ChEBI" id="CHEBI:57392"/>
        <dbReference type="ChEBI" id="CHEBI:57692"/>
        <dbReference type="ChEBI" id="CHEBI:58307"/>
    </reaction>
    <physiologicalReaction direction="left-to-right" evidence="9">
        <dbReference type="Rhea" id="RHEA:31288"/>
    </physiologicalReaction>
</comment>
<evidence type="ECO:0000256" key="12">
    <source>
        <dbReference type="ARBA" id="ARBA00071686"/>
    </source>
</evidence>
<dbReference type="InterPro" id="IPR046373">
    <property type="entry name" value="Acyl-CoA_Oxase/DH_mid-dom_sf"/>
</dbReference>
<dbReference type="SUPFAM" id="SSF56645">
    <property type="entry name" value="Acyl-CoA dehydrogenase NM domain-like"/>
    <property type="match status" value="1"/>
</dbReference>
<dbReference type="InterPro" id="IPR006089">
    <property type="entry name" value="Acyl-CoA_DH_CS"/>
</dbReference>
<dbReference type="GO" id="GO:0009083">
    <property type="term" value="P:branched-chain amino acid catabolic process"/>
    <property type="evidence" value="ECO:0007669"/>
    <property type="project" value="UniProtKB-KW"/>
</dbReference>
<dbReference type="Gene3D" id="2.40.110.10">
    <property type="entry name" value="Butyryl-CoA Dehydrogenase, subunit A, domain 2"/>
    <property type="match status" value="1"/>
</dbReference>
<dbReference type="GO" id="GO:0050660">
    <property type="term" value="F:flavin adenine dinucleotide binding"/>
    <property type="evidence" value="ECO:0007669"/>
    <property type="project" value="InterPro"/>
</dbReference>
<dbReference type="InterPro" id="IPR037069">
    <property type="entry name" value="AcylCoA_DH/ox_N_sf"/>
</dbReference>
<dbReference type="GO" id="GO:0005739">
    <property type="term" value="C:mitochondrion"/>
    <property type="evidence" value="ECO:0007669"/>
    <property type="project" value="TreeGrafter"/>
</dbReference>
<comment type="pathway">
    <text evidence="2">Amino-acid degradation; L-valine degradation.</text>
</comment>
<feature type="domain" description="Acyl-CoA oxidase/dehydrogenase middle" evidence="17">
    <location>
        <begin position="159"/>
        <end position="252"/>
    </location>
</feature>
<dbReference type="PANTHER" id="PTHR43831:SF1">
    <property type="entry name" value="ISOBUTYRYL-COA DEHYDROGENASE, MITOCHONDRIAL"/>
    <property type="match status" value="1"/>
</dbReference>
<evidence type="ECO:0000256" key="15">
    <source>
        <dbReference type="RuleBase" id="RU362125"/>
    </source>
</evidence>
<dbReference type="AlphaFoldDB" id="A0A8S3ZRI3"/>
<keyword evidence="20" id="KW-1185">Reference proteome</keyword>
<keyword evidence="5 15" id="KW-0285">Flavoprotein</keyword>
<comment type="cofactor">
    <cofactor evidence="1 15">
        <name>FAD</name>
        <dbReference type="ChEBI" id="CHEBI:57692"/>
    </cofactor>
</comment>
<keyword evidence="7 15" id="KW-0560">Oxidoreductase</keyword>
<dbReference type="Pfam" id="PF02771">
    <property type="entry name" value="Acyl-CoA_dh_N"/>
    <property type="match status" value="1"/>
</dbReference>
<dbReference type="OrthoDB" id="10254877at2759"/>
<evidence type="ECO:0000256" key="3">
    <source>
        <dbReference type="ARBA" id="ARBA00009347"/>
    </source>
</evidence>
<dbReference type="InterPro" id="IPR052547">
    <property type="entry name" value="Mito_Isobutyryl-CoADH"/>
</dbReference>
<dbReference type="GO" id="GO:0006629">
    <property type="term" value="P:lipid metabolic process"/>
    <property type="evidence" value="ECO:0007669"/>
    <property type="project" value="InterPro"/>
</dbReference>
<feature type="domain" description="Acyl-CoA dehydrogenase/oxidase C-terminal" evidence="16">
    <location>
        <begin position="264"/>
        <end position="413"/>
    </location>
</feature>
<evidence type="ECO:0000256" key="13">
    <source>
        <dbReference type="ARBA" id="ARBA00076026"/>
    </source>
</evidence>
<keyword evidence="4" id="KW-0101">Branched-chain amino acid catabolism</keyword>
<evidence type="ECO:0000256" key="8">
    <source>
        <dbReference type="ARBA" id="ARBA00049552"/>
    </source>
</evidence>
<dbReference type="PROSITE" id="PS00072">
    <property type="entry name" value="ACYL_COA_DH_1"/>
    <property type="match status" value="1"/>
</dbReference>